<gene>
    <name evidence="12" type="ORF">WN55_07034</name>
</gene>
<dbReference type="InterPro" id="IPR001584">
    <property type="entry name" value="Integrase_cat-core"/>
</dbReference>
<feature type="region of interest" description="Disordered" evidence="10">
    <location>
        <begin position="179"/>
        <end position="199"/>
    </location>
</feature>
<dbReference type="PROSITE" id="PS50994">
    <property type="entry name" value="INTEGRASE"/>
    <property type="match status" value="1"/>
</dbReference>
<sequence length="199" mass="23171">MNRNVYKFVREKGIQINACPPYVHELNGTAERFNRTIMDMSRCVLDEARVHRRFWPEVVCAAAYLKNRVLANTVDKKTPYEIFFDKKPSVKHLRLYGSRVFVRVPEQKRESKWDKKARLGILLGYTEVGYRVLLDNKIRYGITKNRPHVPVNNRDPGTHMSKGHGGVWHTLQRSVVRRRERASTIREGRLETQNASGGP</sequence>
<proteinExistence type="predicted"/>
<dbReference type="GO" id="GO:0003964">
    <property type="term" value="F:RNA-directed DNA polymerase activity"/>
    <property type="evidence" value="ECO:0007669"/>
    <property type="project" value="UniProtKB-KW"/>
</dbReference>
<evidence type="ECO:0000256" key="9">
    <source>
        <dbReference type="ARBA" id="ARBA00023172"/>
    </source>
</evidence>
<keyword evidence="13" id="KW-1185">Reference proteome</keyword>
<evidence type="ECO:0000256" key="7">
    <source>
        <dbReference type="ARBA" id="ARBA00022918"/>
    </source>
</evidence>
<keyword evidence="8" id="KW-0548">Nucleotidyltransferase</keyword>
<keyword evidence="3" id="KW-0255">Endonuclease</keyword>
<dbReference type="Proteomes" id="UP000076502">
    <property type="component" value="Unassembled WGS sequence"/>
</dbReference>
<accession>A0A154PR54</accession>
<dbReference type="PANTHER" id="PTHR42648:SF11">
    <property type="entry name" value="TRANSPOSON TY4-P GAG-POL POLYPROTEIN"/>
    <property type="match status" value="1"/>
</dbReference>
<dbReference type="SUPFAM" id="SSF53098">
    <property type="entry name" value="Ribonuclease H-like"/>
    <property type="match status" value="1"/>
</dbReference>
<keyword evidence="8" id="KW-0808">Transferase</keyword>
<dbReference type="InterPro" id="IPR039537">
    <property type="entry name" value="Retrotran_Ty1/copia-like"/>
</dbReference>
<dbReference type="InterPro" id="IPR036397">
    <property type="entry name" value="RNaseH_sf"/>
</dbReference>
<dbReference type="GO" id="GO:0003676">
    <property type="term" value="F:nucleic acid binding"/>
    <property type="evidence" value="ECO:0007669"/>
    <property type="project" value="InterPro"/>
</dbReference>
<dbReference type="GO" id="GO:0003887">
    <property type="term" value="F:DNA-directed DNA polymerase activity"/>
    <property type="evidence" value="ECO:0007669"/>
    <property type="project" value="UniProtKB-KW"/>
</dbReference>
<reference evidence="12 13" key="1">
    <citation type="submission" date="2015-07" db="EMBL/GenBank/DDBJ databases">
        <title>The genome of Dufourea novaeangliae.</title>
        <authorList>
            <person name="Pan H."/>
            <person name="Kapheim K."/>
        </authorList>
    </citation>
    <scope>NUCLEOTIDE SEQUENCE [LARGE SCALE GENOMIC DNA]</scope>
    <source>
        <strain evidence="12">0120121106</strain>
        <tissue evidence="12">Whole body</tissue>
    </source>
</reference>
<evidence type="ECO:0000313" key="12">
    <source>
        <dbReference type="EMBL" id="KZC14396.1"/>
    </source>
</evidence>
<dbReference type="Pfam" id="PF25597">
    <property type="entry name" value="SH3_retrovirus"/>
    <property type="match status" value="1"/>
</dbReference>
<evidence type="ECO:0000256" key="8">
    <source>
        <dbReference type="ARBA" id="ARBA00022932"/>
    </source>
</evidence>
<organism evidence="12 13">
    <name type="scientific">Dufourea novaeangliae</name>
    <name type="common">Sweat bee</name>
    <dbReference type="NCBI Taxonomy" id="178035"/>
    <lineage>
        <taxon>Eukaryota</taxon>
        <taxon>Metazoa</taxon>
        <taxon>Ecdysozoa</taxon>
        <taxon>Arthropoda</taxon>
        <taxon>Hexapoda</taxon>
        <taxon>Insecta</taxon>
        <taxon>Pterygota</taxon>
        <taxon>Neoptera</taxon>
        <taxon>Endopterygota</taxon>
        <taxon>Hymenoptera</taxon>
        <taxon>Apocrita</taxon>
        <taxon>Aculeata</taxon>
        <taxon>Apoidea</taxon>
        <taxon>Anthophila</taxon>
        <taxon>Halictidae</taxon>
        <taxon>Rophitinae</taxon>
        <taxon>Dufourea</taxon>
    </lineage>
</organism>
<evidence type="ECO:0000313" key="13">
    <source>
        <dbReference type="Proteomes" id="UP000076502"/>
    </source>
</evidence>
<dbReference type="AlphaFoldDB" id="A0A154PR54"/>
<evidence type="ECO:0000256" key="1">
    <source>
        <dbReference type="ARBA" id="ARBA00022722"/>
    </source>
</evidence>
<keyword evidence="1" id="KW-0540">Nuclease</keyword>
<dbReference type="GO" id="GO:0046872">
    <property type="term" value="F:metal ion binding"/>
    <property type="evidence" value="ECO:0007669"/>
    <property type="project" value="UniProtKB-KW"/>
</dbReference>
<dbReference type="PANTHER" id="PTHR42648">
    <property type="entry name" value="TRANSPOSASE, PUTATIVE-RELATED"/>
    <property type="match status" value="1"/>
</dbReference>
<feature type="domain" description="Integrase catalytic" evidence="11">
    <location>
        <begin position="1"/>
        <end position="87"/>
    </location>
</feature>
<name>A0A154PR54_DUFNO</name>
<dbReference type="Gene3D" id="3.30.420.10">
    <property type="entry name" value="Ribonuclease H-like superfamily/Ribonuclease H"/>
    <property type="match status" value="1"/>
</dbReference>
<dbReference type="STRING" id="178035.A0A154PR54"/>
<dbReference type="InterPro" id="IPR057670">
    <property type="entry name" value="SH3_retrovirus"/>
</dbReference>
<dbReference type="GO" id="GO:0016787">
    <property type="term" value="F:hydrolase activity"/>
    <property type="evidence" value="ECO:0007669"/>
    <property type="project" value="UniProtKB-KW"/>
</dbReference>
<evidence type="ECO:0000256" key="2">
    <source>
        <dbReference type="ARBA" id="ARBA00022723"/>
    </source>
</evidence>
<evidence type="ECO:0000256" key="3">
    <source>
        <dbReference type="ARBA" id="ARBA00022759"/>
    </source>
</evidence>
<keyword evidence="6" id="KW-0229">DNA integration</keyword>
<feature type="compositionally biased region" description="Basic and acidic residues" evidence="10">
    <location>
        <begin position="181"/>
        <end position="190"/>
    </location>
</feature>
<keyword evidence="4" id="KW-0378">Hydrolase</keyword>
<keyword evidence="5" id="KW-0460">Magnesium</keyword>
<evidence type="ECO:0000256" key="4">
    <source>
        <dbReference type="ARBA" id="ARBA00022801"/>
    </source>
</evidence>
<evidence type="ECO:0000256" key="10">
    <source>
        <dbReference type="SAM" id="MobiDB-lite"/>
    </source>
</evidence>
<keyword evidence="9" id="KW-0233">DNA recombination</keyword>
<evidence type="ECO:0000256" key="6">
    <source>
        <dbReference type="ARBA" id="ARBA00022908"/>
    </source>
</evidence>
<dbReference type="GO" id="GO:0006310">
    <property type="term" value="P:DNA recombination"/>
    <property type="evidence" value="ECO:0007669"/>
    <property type="project" value="UniProtKB-KW"/>
</dbReference>
<dbReference type="InterPro" id="IPR012337">
    <property type="entry name" value="RNaseH-like_sf"/>
</dbReference>
<keyword evidence="8" id="KW-0239">DNA-directed DNA polymerase</keyword>
<dbReference type="EMBL" id="KQ435072">
    <property type="protein sequence ID" value="KZC14396.1"/>
    <property type="molecule type" value="Genomic_DNA"/>
</dbReference>
<protein>
    <submittedName>
        <fullName evidence="12">Copia protein</fullName>
    </submittedName>
</protein>
<evidence type="ECO:0000259" key="11">
    <source>
        <dbReference type="PROSITE" id="PS50994"/>
    </source>
</evidence>
<keyword evidence="2" id="KW-0479">Metal-binding</keyword>
<dbReference type="GO" id="GO:0004519">
    <property type="term" value="F:endonuclease activity"/>
    <property type="evidence" value="ECO:0007669"/>
    <property type="project" value="UniProtKB-KW"/>
</dbReference>
<evidence type="ECO:0000256" key="5">
    <source>
        <dbReference type="ARBA" id="ARBA00022842"/>
    </source>
</evidence>
<dbReference type="GO" id="GO:0015074">
    <property type="term" value="P:DNA integration"/>
    <property type="evidence" value="ECO:0007669"/>
    <property type="project" value="UniProtKB-KW"/>
</dbReference>
<keyword evidence="7" id="KW-0695">RNA-directed DNA polymerase</keyword>